<dbReference type="Proteomes" id="UP001060085">
    <property type="component" value="Linkage Group LG03"/>
</dbReference>
<organism evidence="1 2">
    <name type="scientific">Catharanthus roseus</name>
    <name type="common">Madagascar periwinkle</name>
    <name type="synonym">Vinca rosea</name>
    <dbReference type="NCBI Taxonomy" id="4058"/>
    <lineage>
        <taxon>Eukaryota</taxon>
        <taxon>Viridiplantae</taxon>
        <taxon>Streptophyta</taxon>
        <taxon>Embryophyta</taxon>
        <taxon>Tracheophyta</taxon>
        <taxon>Spermatophyta</taxon>
        <taxon>Magnoliopsida</taxon>
        <taxon>eudicotyledons</taxon>
        <taxon>Gunneridae</taxon>
        <taxon>Pentapetalae</taxon>
        <taxon>asterids</taxon>
        <taxon>lamiids</taxon>
        <taxon>Gentianales</taxon>
        <taxon>Apocynaceae</taxon>
        <taxon>Rauvolfioideae</taxon>
        <taxon>Vinceae</taxon>
        <taxon>Catharanthinae</taxon>
        <taxon>Catharanthus</taxon>
    </lineage>
</organism>
<protein>
    <submittedName>
        <fullName evidence="1">Uncharacterized protein</fullName>
    </submittedName>
</protein>
<name>A0ACC0BIQ0_CATRO</name>
<comment type="caution">
    <text evidence="1">The sequence shown here is derived from an EMBL/GenBank/DDBJ whole genome shotgun (WGS) entry which is preliminary data.</text>
</comment>
<evidence type="ECO:0000313" key="2">
    <source>
        <dbReference type="Proteomes" id="UP001060085"/>
    </source>
</evidence>
<dbReference type="EMBL" id="CM044703">
    <property type="protein sequence ID" value="KAI5672458.1"/>
    <property type="molecule type" value="Genomic_DNA"/>
</dbReference>
<gene>
    <name evidence="1" type="ORF">M9H77_12822</name>
</gene>
<sequence length="114" mass="13163">MEPVDIVGSNKEYSSLPEALNFRFQGMDCLKYDNCNDGGLTPTVRYLVMTMSSNECWHVPDFTHGELKDKMYFCIRFASTEIIFIKGRFEKISLLSFLPLNCFLFSGLIRVELK</sequence>
<proteinExistence type="predicted"/>
<accession>A0ACC0BIQ0</accession>
<keyword evidence="2" id="KW-1185">Reference proteome</keyword>
<reference evidence="2" key="1">
    <citation type="journal article" date="2023" name="Nat. Plants">
        <title>Single-cell RNA sequencing provides a high-resolution roadmap for understanding the multicellular compartmentation of specialized metabolism.</title>
        <authorList>
            <person name="Sun S."/>
            <person name="Shen X."/>
            <person name="Li Y."/>
            <person name="Li Y."/>
            <person name="Wang S."/>
            <person name="Li R."/>
            <person name="Zhang H."/>
            <person name="Shen G."/>
            <person name="Guo B."/>
            <person name="Wei J."/>
            <person name="Xu J."/>
            <person name="St-Pierre B."/>
            <person name="Chen S."/>
            <person name="Sun C."/>
        </authorList>
    </citation>
    <scope>NUCLEOTIDE SEQUENCE [LARGE SCALE GENOMIC DNA]</scope>
</reference>
<evidence type="ECO:0000313" key="1">
    <source>
        <dbReference type="EMBL" id="KAI5672458.1"/>
    </source>
</evidence>